<evidence type="ECO:0000313" key="2">
    <source>
        <dbReference type="Proteomes" id="UP000291117"/>
    </source>
</evidence>
<protein>
    <recommendedName>
        <fullName evidence="3">SMI1/KNR4 family protein</fullName>
    </recommendedName>
</protein>
<organism evidence="1 2">
    <name type="scientific">Pedobacter hiemivivus</name>
    <dbReference type="NCBI Taxonomy" id="2530454"/>
    <lineage>
        <taxon>Bacteria</taxon>
        <taxon>Pseudomonadati</taxon>
        <taxon>Bacteroidota</taxon>
        <taxon>Sphingobacteriia</taxon>
        <taxon>Sphingobacteriales</taxon>
        <taxon>Sphingobacteriaceae</taxon>
        <taxon>Pedobacter</taxon>
    </lineage>
</organism>
<name>A0A4R0NHJ0_9SPHI</name>
<accession>A0A4R0NHJ0</accession>
<dbReference type="Proteomes" id="UP000291117">
    <property type="component" value="Unassembled WGS sequence"/>
</dbReference>
<dbReference type="AlphaFoldDB" id="A0A4R0NHJ0"/>
<dbReference type="EMBL" id="SJSM01000001">
    <property type="protein sequence ID" value="TCC99678.1"/>
    <property type="molecule type" value="Genomic_DNA"/>
</dbReference>
<gene>
    <name evidence="1" type="ORF">EZ444_03130</name>
</gene>
<evidence type="ECO:0000313" key="1">
    <source>
        <dbReference type="EMBL" id="TCC99678.1"/>
    </source>
</evidence>
<sequence length="174" mass="20333">MNIEEALNEILEELVGDSTPKPSVPFSKGIPTLKKNFYRSLSPMLKSRFEKFGGWEESTHGDWLDITEMESFWESHIADERLSGIVTNVNSSINNWQNDAGSIFNDKRISVFAGSKYTYERIYLVWFDCIEEPELWVYDTNGEARYKDLLSYLESYINDDLTAFNKKWKLGEYH</sequence>
<keyword evidence="2" id="KW-1185">Reference proteome</keyword>
<comment type="caution">
    <text evidence="1">The sequence shown here is derived from an EMBL/GenBank/DDBJ whole genome shotgun (WGS) entry which is preliminary data.</text>
</comment>
<proteinExistence type="predicted"/>
<reference evidence="1 2" key="1">
    <citation type="submission" date="2019-02" db="EMBL/GenBank/DDBJ databases">
        <title>Pedobacter sp. RP-3-8 sp. nov., isolated from Arctic soil.</title>
        <authorList>
            <person name="Dahal R.H."/>
        </authorList>
    </citation>
    <scope>NUCLEOTIDE SEQUENCE [LARGE SCALE GENOMIC DNA]</scope>
    <source>
        <strain evidence="1 2">RP-3-8</strain>
    </source>
</reference>
<dbReference type="RefSeq" id="WP_131607119.1">
    <property type="nucleotide sequence ID" value="NZ_SJSM01000001.1"/>
</dbReference>
<evidence type="ECO:0008006" key="3">
    <source>
        <dbReference type="Google" id="ProtNLM"/>
    </source>
</evidence>
<dbReference type="OrthoDB" id="1093990at2"/>